<dbReference type="InterPro" id="IPR036322">
    <property type="entry name" value="WD40_repeat_dom_sf"/>
</dbReference>
<dbReference type="InParanoid" id="A0A482WHQ2"/>
<dbReference type="Pfam" id="PF00400">
    <property type="entry name" value="WD40"/>
    <property type="match status" value="2"/>
</dbReference>
<dbReference type="PANTHER" id="PTHR22847">
    <property type="entry name" value="WD40 REPEAT PROTEIN"/>
    <property type="match status" value="1"/>
</dbReference>
<keyword evidence="5" id="KW-1185">Reference proteome</keyword>
<accession>A0A482WHQ2</accession>
<evidence type="ECO:0000313" key="5">
    <source>
        <dbReference type="Proteomes" id="UP000291343"/>
    </source>
</evidence>
<sequence length="837" mass="93874">MQNAADNEKLLKELKEFVKHYGHILYHSDDIDIIQLGLQQNESSAIFESAKALALKQPDKIFLNFQPKHGFVDSNSDSLSFNKLKDVTVACFSDQLNYAFLAKSDGSILKKRLDGIFTEQTPDDVFLTNIKKGIVLLTLSPNKRYLLSVCQDLEFRVWDLEVEDQRFNYNNGTLKNGDQSPSPPLKQKSFSPIFQNPSALQNLKATFIAPESDWHKRPLTCLKFSPNSKFIVSCSDDKMWNIEEELGPNGGLITASFRKKREAHLASVARCCAFSLDGSTVLVGCDNKMLLTQSAVSDSGFPEKKFMFDSAIRCLHTVKGVNGAHPALEGYSDFVLVLSKMVKVIRVKNSYLQDSKARKVATNEDYEVLCSWSFQKSHENFVTRSWVPESGGFLAMTTSTHCVSLYNLANGHLQREYTYEPGQEVIGIDLFTQEKTSYMLVLCQNEALHREKLELSPNEQASKFCVAPLWGGDQEPTVVVPCISGCKVVEGEDSRWLDLKANVTSCHIDHNGSLIVIGTDCGIVFMYNLDTDEKNTILKFKDCHKNPSLVVLVRIFVVENQNLIVAVDKQHLIKISYKSNVFEYQAASKVKGVWYCSDTNELILVELNQKIKVWKIASSLVDDLIQTNGNCDDPLDGKSAMVRCCDFSSTNYLAVATSNMAKMFNLVDRRNVAPLSFNQSVNCCGFSPDGQSIAFGFADGAIQMYDVELQLLRETRVTSSVKTVCIGNGARVFGALSSQRIHVGRWQAGVANLRIACTELHAKQLIKAANHHRDCFITIDKRSQTIYKVTFFNSRQFTNSNSLQLAEPFSALNINSTPPTRPRLHIKRKQQLFKDNL</sequence>
<dbReference type="PANTHER" id="PTHR22847:SF637">
    <property type="entry name" value="WD REPEAT DOMAIN 5B"/>
    <property type="match status" value="1"/>
</dbReference>
<dbReference type="InterPro" id="IPR041452">
    <property type="entry name" value="APAF1_C"/>
</dbReference>
<dbReference type="GO" id="GO:1990234">
    <property type="term" value="C:transferase complex"/>
    <property type="evidence" value="ECO:0007669"/>
    <property type="project" value="UniProtKB-ARBA"/>
</dbReference>
<dbReference type="Pfam" id="PF17908">
    <property type="entry name" value="APAF1_C"/>
    <property type="match status" value="1"/>
</dbReference>
<dbReference type="AlphaFoldDB" id="A0A482WHQ2"/>
<gene>
    <name evidence="4" type="ORF">LSTR_LSTR004139</name>
</gene>
<protein>
    <recommendedName>
        <fullName evidence="3">APAF-1 helical domain-containing protein</fullName>
    </recommendedName>
</protein>
<dbReference type="InterPro" id="IPR011047">
    <property type="entry name" value="Quinoprotein_ADH-like_sf"/>
</dbReference>
<dbReference type="Gene3D" id="1.25.40.370">
    <property type="match status" value="1"/>
</dbReference>
<evidence type="ECO:0000256" key="1">
    <source>
        <dbReference type="ARBA" id="ARBA00022574"/>
    </source>
</evidence>
<name>A0A482WHQ2_LAOST</name>
<comment type="caution">
    <text evidence="4">The sequence shown here is derived from an EMBL/GenBank/DDBJ whole genome shotgun (WGS) entry which is preliminary data.</text>
</comment>
<keyword evidence="1" id="KW-0853">WD repeat</keyword>
<feature type="domain" description="APAF-1 helical" evidence="3">
    <location>
        <begin position="6"/>
        <end position="56"/>
    </location>
</feature>
<dbReference type="SUPFAM" id="SSF50998">
    <property type="entry name" value="Quinoprotein alcohol dehydrogenase-like"/>
    <property type="match status" value="1"/>
</dbReference>
<dbReference type="OrthoDB" id="1357022at2759"/>
<dbReference type="InterPro" id="IPR015943">
    <property type="entry name" value="WD40/YVTN_repeat-like_dom_sf"/>
</dbReference>
<evidence type="ECO:0000256" key="2">
    <source>
        <dbReference type="ARBA" id="ARBA00022737"/>
    </source>
</evidence>
<dbReference type="SUPFAM" id="SSF50978">
    <property type="entry name" value="WD40 repeat-like"/>
    <property type="match status" value="1"/>
</dbReference>
<evidence type="ECO:0000259" key="3">
    <source>
        <dbReference type="Pfam" id="PF17908"/>
    </source>
</evidence>
<keyword evidence="2" id="KW-0677">Repeat</keyword>
<dbReference type="Proteomes" id="UP000291343">
    <property type="component" value="Unassembled WGS sequence"/>
</dbReference>
<proteinExistence type="predicted"/>
<dbReference type="SMART" id="SM00320">
    <property type="entry name" value="WD40"/>
    <property type="match status" value="7"/>
</dbReference>
<reference evidence="4 5" key="1">
    <citation type="journal article" date="2017" name="Gigascience">
        <title>Genome sequence of the small brown planthopper, Laodelphax striatellus.</title>
        <authorList>
            <person name="Zhu J."/>
            <person name="Jiang F."/>
            <person name="Wang X."/>
            <person name="Yang P."/>
            <person name="Bao Y."/>
            <person name="Zhao W."/>
            <person name="Wang W."/>
            <person name="Lu H."/>
            <person name="Wang Q."/>
            <person name="Cui N."/>
            <person name="Li J."/>
            <person name="Chen X."/>
            <person name="Luo L."/>
            <person name="Yu J."/>
            <person name="Kang L."/>
            <person name="Cui F."/>
        </authorList>
    </citation>
    <scope>NUCLEOTIDE SEQUENCE [LARGE SCALE GENOMIC DNA]</scope>
    <source>
        <strain evidence="4">Lst14</strain>
    </source>
</reference>
<dbReference type="STRING" id="195883.A0A482WHQ2"/>
<dbReference type="InterPro" id="IPR001680">
    <property type="entry name" value="WD40_rpt"/>
</dbReference>
<organism evidence="4 5">
    <name type="scientific">Laodelphax striatellus</name>
    <name type="common">Small brown planthopper</name>
    <name type="synonym">Delphax striatella</name>
    <dbReference type="NCBI Taxonomy" id="195883"/>
    <lineage>
        <taxon>Eukaryota</taxon>
        <taxon>Metazoa</taxon>
        <taxon>Ecdysozoa</taxon>
        <taxon>Arthropoda</taxon>
        <taxon>Hexapoda</taxon>
        <taxon>Insecta</taxon>
        <taxon>Pterygota</taxon>
        <taxon>Neoptera</taxon>
        <taxon>Paraneoptera</taxon>
        <taxon>Hemiptera</taxon>
        <taxon>Auchenorrhyncha</taxon>
        <taxon>Fulgoroidea</taxon>
        <taxon>Delphacidae</taxon>
        <taxon>Criomorphinae</taxon>
        <taxon>Laodelphax</taxon>
    </lineage>
</organism>
<evidence type="ECO:0000313" key="4">
    <source>
        <dbReference type="EMBL" id="RZF32711.1"/>
    </source>
</evidence>
<dbReference type="EMBL" id="QKKF02036132">
    <property type="protein sequence ID" value="RZF32711.1"/>
    <property type="molecule type" value="Genomic_DNA"/>
</dbReference>
<dbReference type="Gene3D" id="2.130.10.10">
    <property type="entry name" value="YVTN repeat-like/Quinoprotein amine dehydrogenase"/>
    <property type="match status" value="2"/>
</dbReference>